<evidence type="ECO:0000256" key="7">
    <source>
        <dbReference type="RuleBase" id="RU363032"/>
    </source>
</evidence>
<feature type="transmembrane region" description="Helical" evidence="7">
    <location>
        <begin position="12"/>
        <end position="34"/>
    </location>
</feature>
<dbReference type="GO" id="GO:0005886">
    <property type="term" value="C:plasma membrane"/>
    <property type="evidence" value="ECO:0007669"/>
    <property type="project" value="UniProtKB-SubCell"/>
</dbReference>
<dbReference type="RefSeq" id="WP_142661333.1">
    <property type="nucleotide sequence ID" value="NZ_FXTK01000001.1"/>
</dbReference>
<dbReference type="Proteomes" id="UP000319014">
    <property type="component" value="Unassembled WGS sequence"/>
</dbReference>
<keyword evidence="2 7" id="KW-0813">Transport</keyword>
<dbReference type="AlphaFoldDB" id="A0A521ANC3"/>
<dbReference type="PANTHER" id="PTHR43163">
    <property type="entry name" value="DIPEPTIDE TRANSPORT SYSTEM PERMEASE PROTEIN DPPB-RELATED"/>
    <property type="match status" value="1"/>
</dbReference>
<dbReference type="Pfam" id="PF19300">
    <property type="entry name" value="BPD_transp_1_N"/>
    <property type="match status" value="1"/>
</dbReference>
<dbReference type="PANTHER" id="PTHR43163:SF3">
    <property type="entry name" value="PEPTIDE ABC TRANSPORTER PERMEASE PROTEIN"/>
    <property type="match status" value="1"/>
</dbReference>
<feature type="transmembrane region" description="Helical" evidence="7">
    <location>
        <begin position="151"/>
        <end position="178"/>
    </location>
</feature>
<proteinExistence type="inferred from homology"/>
<dbReference type="Pfam" id="PF00528">
    <property type="entry name" value="BPD_transp_1"/>
    <property type="match status" value="1"/>
</dbReference>
<evidence type="ECO:0000256" key="5">
    <source>
        <dbReference type="ARBA" id="ARBA00022989"/>
    </source>
</evidence>
<dbReference type="EMBL" id="FXTK01000001">
    <property type="protein sequence ID" value="SMO36295.1"/>
    <property type="molecule type" value="Genomic_DNA"/>
</dbReference>
<dbReference type="InterPro" id="IPR035906">
    <property type="entry name" value="MetI-like_sf"/>
</dbReference>
<organism evidence="9 10">
    <name type="scientific">Paracoccus laeviglucosivorans</name>
    <dbReference type="NCBI Taxonomy" id="1197861"/>
    <lineage>
        <taxon>Bacteria</taxon>
        <taxon>Pseudomonadati</taxon>
        <taxon>Pseudomonadota</taxon>
        <taxon>Alphaproteobacteria</taxon>
        <taxon>Rhodobacterales</taxon>
        <taxon>Paracoccaceae</taxon>
        <taxon>Paracoccus</taxon>
    </lineage>
</organism>
<keyword evidence="5 7" id="KW-1133">Transmembrane helix</keyword>
<feature type="transmembrane region" description="Helical" evidence="7">
    <location>
        <begin position="116"/>
        <end position="139"/>
    </location>
</feature>
<dbReference type="InterPro" id="IPR000515">
    <property type="entry name" value="MetI-like"/>
</dbReference>
<evidence type="ECO:0000259" key="8">
    <source>
        <dbReference type="PROSITE" id="PS50928"/>
    </source>
</evidence>
<dbReference type="SUPFAM" id="SSF161098">
    <property type="entry name" value="MetI-like"/>
    <property type="match status" value="1"/>
</dbReference>
<dbReference type="InterPro" id="IPR045621">
    <property type="entry name" value="BPD_transp_1_N"/>
</dbReference>
<comment type="similarity">
    <text evidence="7">Belongs to the binding-protein-dependent transport system permease family.</text>
</comment>
<sequence length="332" mass="36119">MGQRIVERGGLGAGTLIGRLALLLVISGVIFLLIEAAPGDPLGQVPLTLSPEVRDRMRAALGMDQPWHLRYLLWLKQLFWIEPLHWLGIDAGQRLISYQSRAPVFDVIAERLPQTLWVVGGGYLAGAALALPMGLIAGWRPGGWLDRACTGLAMLGWSLPTFLTGVLLVLIFGVWLGWLPSVYDTTLRVQGWEGLAQQARQMVMPVAVLALYNAGQLSRVLRAAMVQAAAQDYIRTARAKGMPTRVVLWHMLRNALLPVVTVVALGLPGVFGGAIITEQVFRVNGLGQLLIGAVQANDLPMVLTLTFLFGALIVLCNLVADALYRWLDPRLG</sequence>
<keyword evidence="4 7" id="KW-0812">Transmembrane</keyword>
<evidence type="ECO:0000256" key="1">
    <source>
        <dbReference type="ARBA" id="ARBA00004651"/>
    </source>
</evidence>
<evidence type="ECO:0000256" key="3">
    <source>
        <dbReference type="ARBA" id="ARBA00022475"/>
    </source>
</evidence>
<gene>
    <name evidence="9" type="ORF">SAMN06265221_101223</name>
</gene>
<accession>A0A521ANC3</accession>
<dbReference type="GO" id="GO:0055085">
    <property type="term" value="P:transmembrane transport"/>
    <property type="evidence" value="ECO:0007669"/>
    <property type="project" value="InterPro"/>
</dbReference>
<evidence type="ECO:0000313" key="9">
    <source>
        <dbReference type="EMBL" id="SMO36295.1"/>
    </source>
</evidence>
<keyword evidence="10" id="KW-1185">Reference proteome</keyword>
<dbReference type="Gene3D" id="1.10.3720.10">
    <property type="entry name" value="MetI-like"/>
    <property type="match status" value="1"/>
</dbReference>
<dbReference type="CDD" id="cd06261">
    <property type="entry name" value="TM_PBP2"/>
    <property type="match status" value="1"/>
</dbReference>
<evidence type="ECO:0000256" key="4">
    <source>
        <dbReference type="ARBA" id="ARBA00022692"/>
    </source>
</evidence>
<evidence type="ECO:0000256" key="2">
    <source>
        <dbReference type="ARBA" id="ARBA00022448"/>
    </source>
</evidence>
<feature type="transmembrane region" description="Helical" evidence="7">
    <location>
        <begin position="301"/>
        <end position="324"/>
    </location>
</feature>
<name>A0A521ANC3_9RHOB</name>
<protein>
    <submittedName>
        <fullName evidence="9">Peptide/nickel transport system permease protein</fullName>
    </submittedName>
</protein>
<feature type="domain" description="ABC transmembrane type-1" evidence="8">
    <location>
        <begin position="112"/>
        <end position="320"/>
    </location>
</feature>
<evidence type="ECO:0000313" key="10">
    <source>
        <dbReference type="Proteomes" id="UP000319014"/>
    </source>
</evidence>
<evidence type="ECO:0000256" key="6">
    <source>
        <dbReference type="ARBA" id="ARBA00023136"/>
    </source>
</evidence>
<reference evidence="9 10" key="1">
    <citation type="submission" date="2017-05" db="EMBL/GenBank/DDBJ databases">
        <authorList>
            <person name="Varghese N."/>
            <person name="Submissions S."/>
        </authorList>
    </citation>
    <scope>NUCLEOTIDE SEQUENCE [LARGE SCALE GENOMIC DNA]</scope>
    <source>
        <strain evidence="9 10">DSM 100094</strain>
    </source>
</reference>
<comment type="subcellular location">
    <subcellularLocation>
        <location evidence="1 7">Cell membrane</location>
        <topology evidence="1 7">Multi-pass membrane protein</topology>
    </subcellularLocation>
</comment>
<keyword evidence="6 7" id="KW-0472">Membrane</keyword>
<dbReference type="PROSITE" id="PS50928">
    <property type="entry name" value="ABC_TM1"/>
    <property type="match status" value="1"/>
</dbReference>
<keyword evidence="3" id="KW-1003">Cell membrane</keyword>
<dbReference type="OrthoDB" id="9807402at2"/>
<feature type="transmembrane region" description="Helical" evidence="7">
    <location>
        <begin position="255"/>
        <end position="281"/>
    </location>
</feature>